<evidence type="ECO:0000313" key="1">
    <source>
        <dbReference type="EMBL" id="CAH1277692.1"/>
    </source>
</evidence>
<organism evidence="1 2">
    <name type="scientific">Branchiostoma lanceolatum</name>
    <name type="common">Common lancelet</name>
    <name type="synonym">Amphioxus lanceolatum</name>
    <dbReference type="NCBI Taxonomy" id="7740"/>
    <lineage>
        <taxon>Eukaryota</taxon>
        <taxon>Metazoa</taxon>
        <taxon>Chordata</taxon>
        <taxon>Cephalochordata</taxon>
        <taxon>Leptocardii</taxon>
        <taxon>Amphioxiformes</taxon>
        <taxon>Branchiostomatidae</taxon>
        <taxon>Branchiostoma</taxon>
    </lineage>
</organism>
<evidence type="ECO:0000313" key="2">
    <source>
        <dbReference type="Proteomes" id="UP000838412"/>
    </source>
</evidence>
<name>A0A8S4MPM8_BRALA</name>
<proteinExistence type="predicted"/>
<protein>
    <submittedName>
        <fullName evidence="1">Hypp9767 protein</fullName>
    </submittedName>
</protein>
<accession>A0A8S4MPM8</accession>
<comment type="caution">
    <text evidence="1">The sequence shown here is derived from an EMBL/GenBank/DDBJ whole genome shotgun (WGS) entry which is preliminary data.</text>
</comment>
<keyword evidence="2" id="KW-1185">Reference proteome</keyword>
<dbReference type="AlphaFoldDB" id="A0A8S4MPM8"/>
<reference evidence="1" key="1">
    <citation type="submission" date="2022-01" db="EMBL/GenBank/DDBJ databases">
        <authorList>
            <person name="Braso-Vives M."/>
        </authorList>
    </citation>
    <scope>NUCLEOTIDE SEQUENCE</scope>
</reference>
<dbReference type="EMBL" id="CAKMNS010000446">
    <property type="protein sequence ID" value="CAH1277692.1"/>
    <property type="molecule type" value="Genomic_DNA"/>
</dbReference>
<dbReference type="Proteomes" id="UP000838412">
    <property type="component" value="Unassembled WGS sequence"/>
</dbReference>
<gene>
    <name evidence="1" type="primary">Hypp9767</name>
    <name evidence="1" type="ORF">BLAG_LOCUS26412</name>
</gene>
<feature type="non-terminal residue" evidence="1">
    <location>
        <position position="1"/>
    </location>
</feature>
<sequence>QIAVMTLPFSTIEDAISRIITVFDLQSIRDSPLDIGVDDVRHGEPKYRQGRGGDDVIPCDIGPSNLNVRQMRAV</sequence>